<keyword evidence="8" id="KW-0456">Lyase</keyword>
<dbReference type="GO" id="GO:0036088">
    <property type="term" value="P:D-serine catabolic process"/>
    <property type="evidence" value="ECO:0007669"/>
    <property type="project" value="TreeGrafter"/>
</dbReference>
<name>A0AAE8SX57_9PEZI</name>
<evidence type="ECO:0000256" key="11">
    <source>
        <dbReference type="ARBA" id="ARBA00066349"/>
    </source>
</evidence>
<dbReference type="PANTHER" id="PTHR28004:SF2">
    <property type="entry name" value="D-SERINE DEHYDRATASE"/>
    <property type="match status" value="1"/>
</dbReference>
<keyword evidence="6" id="KW-0862">Zinc</keyword>
<comment type="cofactor">
    <cofactor evidence="1">
        <name>pyridoxal 5'-phosphate</name>
        <dbReference type="ChEBI" id="CHEBI:597326"/>
    </cofactor>
</comment>
<dbReference type="SUPFAM" id="SSF51419">
    <property type="entry name" value="PLP-binding barrel"/>
    <property type="match status" value="1"/>
</dbReference>
<evidence type="ECO:0000256" key="3">
    <source>
        <dbReference type="ARBA" id="ARBA00005323"/>
    </source>
</evidence>
<dbReference type="SMART" id="SM01119">
    <property type="entry name" value="D-ser_dehydrat"/>
    <property type="match status" value="1"/>
</dbReference>
<keyword evidence="4" id="KW-0216">Detoxification</keyword>
<dbReference type="InterPro" id="IPR029066">
    <property type="entry name" value="PLP-binding_barrel"/>
</dbReference>
<evidence type="ECO:0000256" key="5">
    <source>
        <dbReference type="ARBA" id="ARBA00022723"/>
    </source>
</evidence>
<dbReference type="GO" id="GO:0046872">
    <property type="term" value="F:metal ion binding"/>
    <property type="evidence" value="ECO:0007669"/>
    <property type="project" value="UniProtKB-KW"/>
</dbReference>
<evidence type="ECO:0000256" key="1">
    <source>
        <dbReference type="ARBA" id="ARBA00001933"/>
    </source>
</evidence>
<gene>
    <name evidence="15" type="ORF">DNG_07108</name>
</gene>
<accession>A0AAE8SX57</accession>
<dbReference type="GO" id="GO:0008721">
    <property type="term" value="F:D-serine ammonia-lyase activity"/>
    <property type="evidence" value="ECO:0007669"/>
    <property type="project" value="UniProtKB-EC"/>
</dbReference>
<reference evidence="15" key="1">
    <citation type="submission" date="2018-03" db="EMBL/GenBank/DDBJ databases">
        <authorList>
            <person name="Guldener U."/>
        </authorList>
    </citation>
    <scope>NUCLEOTIDE SEQUENCE</scope>
</reference>
<dbReference type="Pfam" id="PF14031">
    <property type="entry name" value="D-ser_dehydrat"/>
    <property type="match status" value="1"/>
</dbReference>
<dbReference type="InterPro" id="IPR042208">
    <property type="entry name" value="D-ser_dehydrat-like_sf"/>
</dbReference>
<evidence type="ECO:0000256" key="10">
    <source>
        <dbReference type="ARBA" id="ARBA00055764"/>
    </source>
</evidence>
<evidence type="ECO:0000256" key="4">
    <source>
        <dbReference type="ARBA" id="ARBA00022575"/>
    </source>
</evidence>
<feature type="domain" description="D-serine dehydratase-like" evidence="14">
    <location>
        <begin position="273"/>
        <end position="370"/>
    </location>
</feature>
<proteinExistence type="inferred from homology"/>
<dbReference type="Gene3D" id="2.40.37.20">
    <property type="entry name" value="D-serine dehydratase-like domain"/>
    <property type="match status" value="1"/>
</dbReference>
<keyword evidence="16" id="KW-1185">Reference proteome</keyword>
<evidence type="ECO:0000313" key="15">
    <source>
        <dbReference type="EMBL" id="SPO04423.1"/>
    </source>
</evidence>
<evidence type="ECO:0000259" key="14">
    <source>
        <dbReference type="SMART" id="SM01119"/>
    </source>
</evidence>
<dbReference type="InterPro" id="IPR051466">
    <property type="entry name" value="D-amino_acid_metab_enzyme"/>
</dbReference>
<dbReference type="InterPro" id="IPR026956">
    <property type="entry name" value="D-ser_dehydrat-like_dom"/>
</dbReference>
<keyword evidence="5" id="KW-0479">Metal-binding</keyword>
<comment type="cofactor">
    <cofactor evidence="2">
        <name>Zn(2+)</name>
        <dbReference type="ChEBI" id="CHEBI:29105"/>
    </cofactor>
</comment>
<dbReference type="PANTHER" id="PTHR28004">
    <property type="entry name" value="ZGC:162816-RELATED"/>
    <property type="match status" value="1"/>
</dbReference>
<protein>
    <recommendedName>
        <fullName evidence="12">D-serine dehydratase</fullName>
        <ecNumber evidence="11">4.3.1.18</ecNumber>
    </recommendedName>
    <alternativeName>
        <fullName evidence="13">D-serine deaminase</fullName>
    </alternativeName>
</protein>
<evidence type="ECO:0000256" key="7">
    <source>
        <dbReference type="ARBA" id="ARBA00022898"/>
    </source>
</evidence>
<keyword evidence="7" id="KW-0663">Pyridoxal phosphate</keyword>
<organism evidence="15 16">
    <name type="scientific">Cephalotrichum gorgonifer</name>
    <dbReference type="NCBI Taxonomy" id="2041049"/>
    <lineage>
        <taxon>Eukaryota</taxon>
        <taxon>Fungi</taxon>
        <taxon>Dikarya</taxon>
        <taxon>Ascomycota</taxon>
        <taxon>Pezizomycotina</taxon>
        <taxon>Sordariomycetes</taxon>
        <taxon>Hypocreomycetidae</taxon>
        <taxon>Microascales</taxon>
        <taxon>Microascaceae</taxon>
        <taxon>Cephalotrichum</taxon>
    </lineage>
</organism>
<evidence type="ECO:0000256" key="6">
    <source>
        <dbReference type="ARBA" id="ARBA00022833"/>
    </source>
</evidence>
<comment type="similarity">
    <text evidence="3">Belongs to the DSD1 family.</text>
</comment>
<dbReference type="FunFam" id="3.20.20.10:FF:000016">
    <property type="entry name" value="D-serine dehydratase"/>
    <property type="match status" value="1"/>
</dbReference>
<dbReference type="EMBL" id="ONZQ02000010">
    <property type="protein sequence ID" value="SPO04423.1"/>
    <property type="molecule type" value="Genomic_DNA"/>
</dbReference>
<dbReference type="AlphaFoldDB" id="A0AAE8SX57"/>
<sequence length="385" mass="41834">MDYSLQHHASFIGSPISELPTPAVVIRKRVIEDNISQLHKDVETLKIAFRPHVKTLKTLEITRMMLAGGSKKIVASTLAEIRGALPLVKEGLLEEVLFGLPVNKSALKQLSAIRNSVRIVLMVDHEQHIDLLEELGDSRPWDIFVKIDVGSKRAGIPPDSTRLPALIQRILASKAASLYGFYCHAGHSYGCRTVDSAESILSTEIKSVLHAASLVPGDRQLVVSVGATPTAHVVSSLKAAAPANITLELHAGNFPSNDLQQLSTGLINKSQIAIRVVTEVCSVYPERNEALVNAGTIALSKETSGFSGFGNVVGKPWHVARMSQEHGILSANEGKNGLAEKEFRVGDRVLLFPAHSCITAAAFHVYFVVDDDDVVQETWVPWKGW</sequence>
<evidence type="ECO:0000256" key="12">
    <source>
        <dbReference type="ARBA" id="ARBA00069616"/>
    </source>
</evidence>
<dbReference type="InterPro" id="IPR001608">
    <property type="entry name" value="Ala_racemase_N"/>
</dbReference>
<evidence type="ECO:0000256" key="8">
    <source>
        <dbReference type="ARBA" id="ARBA00023239"/>
    </source>
</evidence>
<comment type="caution">
    <text evidence="15">The sequence shown here is derived from an EMBL/GenBank/DDBJ whole genome shotgun (WGS) entry which is preliminary data.</text>
</comment>
<evidence type="ECO:0000256" key="2">
    <source>
        <dbReference type="ARBA" id="ARBA00001947"/>
    </source>
</evidence>
<dbReference type="EC" id="4.3.1.18" evidence="11"/>
<evidence type="ECO:0000256" key="13">
    <source>
        <dbReference type="ARBA" id="ARBA00075219"/>
    </source>
</evidence>
<dbReference type="Proteomes" id="UP001187682">
    <property type="component" value="Unassembled WGS sequence"/>
</dbReference>
<comment type="catalytic activity">
    <reaction evidence="9">
        <text>D-serine = pyruvate + NH4(+)</text>
        <dbReference type="Rhea" id="RHEA:13977"/>
        <dbReference type="ChEBI" id="CHEBI:15361"/>
        <dbReference type="ChEBI" id="CHEBI:28938"/>
        <dbReference type="ChEBI" id="CHEBI:35247"/>
        <dbReference type="EC" id="4.3.1.18"/>
    </reaction>
    <physiologicalReaction direction="left-to-right" evidence="9">
        <dbReference type="Rhea" id="RHEA:13978"/>
    </physiologicalReaction>
</comment>
<comment type="function">
    <text evidence="10">Catalyzes the conversion of D-serine to pyruvate and ammonia. May play a role in D-serine detoxification.</text>
</comment>
<dbReference type="Gene3D" id="3.20.20.10">
    <property type="entry name" value="Alanine racemase"/>
    <property type="match status" value="1"/>
</dbReference>
<dbReference type="GO" id="GO:0009636">
    <property type="term" value="P:response to toxic substance"/>
    <property type="evidence" value="ECO:0007669"/>
    <property type="project" value="UniProtKB-KW"/>
</dbReference>
<evidence type="ECO:0000313" key="16">
    <source>
        <dbReference type="Proteomes" id="UP001187682"/>
    </source>
</evidence>
<evidence type="ECO:0000256" key="9">
    <source>
        <dbReference type="ARBA" id="ARBA00051198"/>
    </source>
</evidence>
<dbReference type="Pfam" id="PF01168">
    <property type="entry name" value="Ala_racemase_N"/>
    <property type="match status" value="1"/>
</dbReference>